<proteinExistence type="predicted"/>
<dbReference type="EMBL" id="BMNI01000015">
    <property type="protein sequence ID" value="GGO93906.1"/>
    <property type="molecule type" value="Genomic_DNA"/>
</dbReference>
<evidence type="ECO:0000313" key="2">
    <source>
        <dbReference type="EMBL" id="GGO93906.1"/>
    </source>
</evidence>
<evidence type="ECO:0000313" key="3">
    <source>
        <dbReference type="Proteomes" id="UP000655410"/>
    </source>
</evidence>
<dbReference type="Pfam" id="PF09995">
    <property type="entry name" value="MPAB_Lcp_cat"/>
    <property type="match status" value="1"/>
</dbReference>
<evidence type="ECO:0000259" key="1">
    <source>
        <dbReference type="Pfam" id="PF09995"/>
    </source>
</evidence>
<protein>
    <recommendedName>
        <fullName evidence="1">ER-bound oxygenase mpaB/mpaB'/Rubber oxygenase catalytic domain-containing protein</fullName>
    </recommendedName>
</protein>
<accession>A0ABQ2NJE8</accession>
<dbReference type="InterPro" id="IPR018713">
    <property type="entry name" value="MPAB/Lcp_cat_dom"/>
</dbReference>
<name>A0ABQ2NJE8_9ACTN</name>
<dbReference type="PANTHER" id="PTHR36151:SF3">
    <property type="entry name" value="ER-BOUND OXYGENASE MPAB_MPAB'_RUBBER OXYGENASE CATALYTIC DOMAIN-CONTAINING PROTEIN"/>
    <property type="match status" value="1"/>
</dbReference>
<dbReference type="Proteomes" id="UP000655410">
    <property type="component" value="Unassembled WGS sequence"/>
</dbReference>
<comment type="caution">
    <text evidence="2">The sequence shown here is derived from an EMBL/GenBank/DDBJ whole genome shotgun (WGS) entry which is preliminary data.</text>
</comment>
<sequence>MGDSLPVDPPLWLPARPPGPGAASWYAASDLRFFLVAIRTLVLQVAHPMVGAAVGQHSVYKTDPYGRLWRTATSVIRQVFGGYRTAEEGQRLLAMHREITGVDDQGRRYSARNPAAYVWVHATLFDAWRLFLRDYARGLSPAGEEQLFDEWRRIGLLIGCEDRLLPGSIAEYDEYFAQMLTTLEDNEVVQDLLHNAPKAPPLVPQWLFDLLNAPLLRWQRSFVAETVPPELAGRFGLPRDARTARHARLLGGFSKLLGLVPGLVRRNGFASWAMWRTSRDPRITPEPLRYP</sequence>
<dbReference type="PANTHER" id="PTHR36151">
    <property type="entry name" value="BLR2777 PROTEIN"/>
    <property type="match status" value="1"/>
</dbReference>
<feature type="domain" description="ER-bound oxygenase mpaB/mpaB'/Rubber oxygenase catalytic" evidence="1">
    <location>
        <begin position="25"/>
        <end position="253"/>
    </location>
</feature>
<organism evidence="2 3">
    <name type="scientific">Nocardioides phosphati</name>
    <dbReference type="NCBI Taxonomy" id="1867775"/>
    <lineage>
        <taxon>Bacteria</taxon>
        <taxon>Bacillati</taxon>
        <taxon>Actinomycetota</taxon>
        <taxon>Actinomycetes</taxon>
        <taxon>Propionibacteriales</taxon>
        <taxon>Nocardioidaceae</taxon>
        <taxon>Nocardioides</taxon>
    </lineage>
</organism>
<reference evidence="3" key="1">
    <citation type="journal article" date="2019" name="Int. J. Syst. Evol. Microbiol.">
        <title>The Global Catalogue of Microorganisms (GCM) 10K type strain sequencing project: providing services to taxonomists for standard genome sequencing and annotation.</title>
        <authorList>
            <consortium name="The Broad Institute Genomics Platform"/>
            <consortium name="The Broad Institute Genome Sequencing Center for Infectious Disease"/>
            <person name="Wu L."/>
            <person name="Ma J."/>
        </authorList>
    </citation>
    <scope>NUCLEOTIDE SEQUENCE [LARGE SCALE GENOMIC DNA]</scope>
    <source>
        <strain evidence="3">CGMCC 4.7371</strain>
    </source>
</reference>
<gene>
    <name evidence="2" type="ORF">GCM10011584_33680</name>
</gene>
<keyword evidence="3" id="KW-1185">Reference proteome</keyword>